<keyword evidence="1" id="KW-0812">Transmembrane</keyword>
<dbReference type="EMBL" id="FOAD01000001">
    <property type="protein sequence ID" value="SEK30337.1"/>
    <property type="molecule type" value="Genomic_DNA"/>
</dbReference>
<organism evidence="2 3">
    <name type="scientific">Haloferax larsenii</name>
    <dbReference type="NCBI Taxonomy" id="302484"/>
    <lineage>
        <taxon>Archaea</taxon>
        <taxon>Methanobacteriati</taxon>
        <taxon>Methanobacteriota</taxon>
        <taxon>Stenosarchaea group</taxon>
        <taxon>Halobacteria</taxon>
        <taxon>Halobacteriales</taxon>
        <taxon>Haloferacaceae</taxon>
        <taxon>Haloferax</taxon>
    </lineage>
</organism>
<evidence type="ECO:0000313" key="2">
    <source>
        <dbReference type="EMBL" id="SEK30337.1"/>
    </source>
</evidence>
<reference evidence="2 3" key="1">
    <citation type="submission" date="2016-10" db="EMBL/GenBank/DDBJ databases">
        <authorList>
            <person name="de Groot N.N."/>
        </authorList>
    </citation>
    <scope>NUCLEOTIDE SEQUENCE [LARGE SCALE GENOMIC DNA]</scope>
    <source>
        <strain evidence="2 3">CDM_5</strain>
    </source>
</reference>
<dbReference type="InterPro" id="IPR051790">
    <property type="entry name" value="Cytochrome_c-biogenesis_DsbD"/>
</dbReference>
<keyword evidence="1" id="KW-1133">Transmembrane helix</keyword>
<feature type="transmembrane region" description="Helical" evidence="1">
    <location>
        <begin position="86"/>
        <end position="107"/>
    </location>
</feature>
<evidence type="ECO:0000256" key="1">
    <source>
        <dbReference type="SAM" id="Phobius"/>
    </source>
</evidence>
<feature type="transmembrane region" description="Helical" evidence="1">
    <location>
        <begin position="12"/>
        <end position="38"/>
    </location>
</feature>
<dbReference type="Proteomes" id="UP000183894">
    <property type="component" value="Unassembled WGS sequence"/>
</dbReference>
<accession>A0A1H7FYK4</accession>
<dbReference type="OrthoDB" id="205803at2157"/>
<gene>
    <name evidence="2" type="ORF">SAMN04488691_101143</name>
</gene>
<sequence length="221" mass="22310">MISPETAGAATLALGASVATFFSPCAYALLPGYVGYYVSSVEDEPDADAPVVGATVRGAAAFLGVVVVFAVLSAGILLLGRSIEPVLGVLEPLVGVGLLTLGVAVLVGYSPDIHVQLPERRTSKLGFVLFGGGYAIAAAGCVAPVFLAIVLRAVTFPPGPALVVLGAYTVGFGGLLLGTTVAIAVGHRGLLDWLGRRQRYLDAVAGVVLVGAGIWQVVVAL</sequence>
<protein>
    <submittedName>
        <fullName evidence="2">Cytochrome c-type biogenesis protein</fullName>
    </submittedName>
</protein>
<evidence type="ECO:0000313" key="3">
    <source>
        <dbReference type="Proteomes" id="UP000183894"/>
    </source>
</evidence>
<name>A0A1H7FYK4_HALLR</name>
<feature type="transmembrane region" description="Helical" evidence="1">
    <location>
        <begin position="162"/>
        <end position="185"/>
    </location>
</feature>
<feature type="transmembrane region" description="Helical" evidence="1">
    <location>
        <begin position="200"/>
        <end position="220"/>
    </location>
</feature>
<dbReference type="PANTHER" id="PTHR31272:SF9">
    <property type="entry name" value="BLL1027 PROTEIN"/>
    <property type="match status" value="1"/>
</dbReference>
<proteinExistence type="predicted"/>
<keyword evidence="1" id="KW-0472">Membrane</keyword>
<feature type="transmembrane region" description="Helical" evidence="1">
    <location>
        <begin position="127"/>
        <end position="150"/>
    </location>
</feature>
<dbReference type="AlphaFoldDB" id="A0A1H7FYK4"/>
<feature type="transmembrane region" description="Helical" evidence="1">
    <location>
        <begin position="58"/>
        <end position="79"/>
    </location>
</feature>
<dbReference type="RefSeq" id="WP_074791210.1">
    <property type="nucleotide sequence ID" value="NZ_FOAD01000001.1"/>
</dbReference>
<dbReference type="PANTHER" id="PTHR31272">
    <property type="entry name" value="CYTOCHROME C-TYPE BIOGENESIS PROTEIN HI_1454-RELATED"/>
    <property type="match status" value="1"/>
</dbReference>